<dbReference type="AlphaFoldDB" id="A0AAV0VHC1"/>
<proteinExistence type="predicted"/>
<keyword evidence="2" id="KW-1185">Reference proteome</keyword>
<evidence type="ECO:0000313" key="1">
    <source>
        <dbReference type="EMBL" id="CAI6342900.1"/>
    </source>
</evidence>
<reference evidence="1 2" key="1">
    <citation type="submission" date="2023-01" db="EMBL/GenBank/DDBJ databases">
        <authorList>
            <person name="Whitehead M."/>
        </authorList>
    </citation>
    <scope>NUCLEOTIDE SEQUENCE [LARGE SCALE GENOMIC DNA]</scope>
</reference>
<name>A0AAV0VHC1_9HEMI</name>
<protein>
    <submittedName>
        <fullName evidence="1">Uncharacterized protein</fullName>
    </submittedName>
</protein>
<gene>
    <name evidence="1" type="ORF">MEUPH1_LOCUS231</name>
</gene>
<comment type="caution">
    <text evidence="1">The sequence shown here is derived from an EMBL/GenBank/DDBJ whole genome shotgun (WGS) entry which is preliminary data.</text>
</comment>
<organism evidence="1 2">
    <name type="scientific">Macrosiphum euphorbiae</name>
    <name type="common">potato aphid</name>
    <dbReference type="NCBI Taxonomy" id="13131"/>
    <lineage>
        <taxon>Eukaryota</taxon>
        <taxon>Metazoa</taxon>
        <taxon>Ecdysozoa</taxon>
        <taxon>Arthropoda</taxon>
        <taxon>Hexapoda</taxon>
        <taxon>Insecta</taxon>
        <taxon>Pterygota</taxon>
        <taxon>Neoptera</taxon>
        <taxon>Paraneoptera</taxon>
        <taxon>Hemiptera</taxon>
        <taxon>Sternorrhyncha</taxon>
        <taxon>Aphidomorpha</taxon>
        <taxon>Aphidoidea</taxon>
        <taxon>Aphididae</taxon>
        <taxon>Macrosiphini</taxon>
        <taxon>Macrosiphum</taxon>
    </lineage>
</organism>
<dbReference type="Proteomes" id="UP001160148">
    <property type="component" value="Unassembled WGS sequence"/>
</dbReference>
<dbReference type="EMBL" id="CARXXK010000001">
    <property type="protein sequence ID" value="CAI6342900.1"/>
    <property type="molecule type" value="Genomic_DNA"/>
</dbReference>
<sequence>MYKISICSLIKAVNQRPKKNELLENLFIKGSDAESVDLASYIREIMAAMENYGVESPLIMQGSLPLGTQRG</sequence>
<accession>A0AAV0VHC1</accession>
<evidence type="ECO:0000313" key="2">
    <source>
        <dbReference type="Proteomes" id="UP001160148"/>
    </source>
</evidence>